<proteinExistence type="predicted"/>
<dbReference type="InterPro" id="IPR029069">
    <property type="entry name" value="HotDog_dom_sf"/>
</dbReference>
<dbReference type="AlphaFoldDB" id="A0A0M7GVJ7"/>
<name>A0A0M7GVJ7_ALCFA</name>
<dbReference type="Proteomes" id="UP000830925">
    <property type="component" value="Chromosome"/>
</dbReference>
<dbReference type="OrthoDB" id="9814774at2"/>
<evidence type="ECO:0000313" key="4">
    <source>
        <dbReference type="Proteomes" id="UP000245216"/>
    </source>
</evidence>
<dbReference type="Pfam" id="PF14539">
    <property type="entry name" value="DUF4442"/>
    <property type="match status" value="1"/>
</dbReference>
<dbReference type="EMBL" id="QEXO01000005">
    <property type="protein sequence ID" value="PWE12561.1"/>
    <property type="molecule type" value="Genomic_DNA"/>
</dbReference>
<dbReference type="InterPro" id="IPR027961">
    <property type="entry name" value="DUF4442"/>
</dbReference>
<dbReference type="Gene3D" id="3.10.129.10">
    <property type="entry name" value="Hotdog Thioesterase"/>
    <property type="match status" value="1"/>
</dbReference>
<evidence type="ECO:0000313" key="3">
    <source>
        <dbReference type="EMBL" id="WBM38173.1"/>
    </source>
</evidence>
<dbReference type="STRING" id="511.UZ73_11095"/>
<reference evidence="2" key="3">
    <citation type="submission" date="2022-04" db="EMBL/GenBank/DDBJ databases">
        <title>Genomic mining of Alcaligenes faecalis D334 producing ectoin and derivatives.</title>
        <authorList>
            <person name="Doan V.T."/>
            <person name="Quach N.T."/>
            <person name="Vu T.-H.-N."/>
            <person name="Phi Q.-T."/>
        </authorList>
    </citation>
    <scope>NUCLEOTIDE SEQUENCE</scope>
    <source>
        <strain evidence="2">D334</strain>
    </source>
</reference>
<accession>A0A0S2JS25</accession>
<dbReference type="Proteomes" id="UP001211866">
    <property type="component" value="Chromosome"/>
</dbReference>
<evidence type="ECO:0000313" key="5">
    <source>
        <dbReference type="Proteomes" id="UP001211866"/>
    </source>
</evidence>
<dbReference type="EMBL" id="CP096916">
    <property type="protein sequence ID" value="WBM38173.1"/>
    <property type="molecule type" value="Genomic_DNA"/>
</dbReference>
<reference evidence="1 4" key="2">
    <citation type="submission" date="2018-05" db="EMBL/GenBank/DDBJ databases">
        <authorList>
            <person name="Lanie J.A."/>
            <person name="Ng W.-L."/>
            <person name="Kazmierczak K.M."/>
            <person name="Andrzejewski T.M."/>
            <person name="Davidsen T.M."/>
            <person name="Wayne K.J."/>
            <person name="Tettelin H."/>
            <person name="Glass J.I."/>
            <person name="Rusch D."/>
            <person name="Podicherti R."/>
            <person name="Tsui H.-C.T."/>
            <person name="Winkler M.E."/>
        </authorList>
    </citation>
    <scope>NUCLEOTIDE SEQUENCE [LARGE SCALE GENOMIC DNA]</scope>
    <source>
        <strain evidence="1 4">YBY</strain>
    </source>
</reference>
<evidence type="ECO:0000313" key="1">
    <source>
        <dbReference type="EMBL" id="PWE12561.1"/>
    </source>
</evidence>
<dbReference type="RefSeq" id="WP_026484839.1">
    <property type="nucleotide sequence ID" value="NZ_CAXOJJ010000039.1"/>
</dbReference>
<sequence length="172" mass="19931">MARSRRMELLARLPPTWRARFLQLGFNWHPAFRATGGRVHKVSANLQHIVVRLPLRRRTRNINGSLFGGSLFAITDGVHATMLLAGLQRHVIVWDKNAEIQYRRPGYQTLYANFQINPDELDAIRGQLDQYHEAEATFTVQIQDPEGQIYTTVERTIYIADAHFYKQKSQSR</sequence>
<reference evidence="1 4" key="1">
    <citation type="submission" date="2018-05" db="EMBL/GenBank/DDBJ databases">
        <title>Genome Sequence of an Efficient Indole-Degrading Bacterium, Alcaligenes sp.YBY.</title>
        <authorList>
            <person name="Yang B."/>
        </authorList>
    </citation>
    <scope>NUCLEOTIDE SEQUENCE [LARGE SCALE GENOMIC DNA]</scope>
    <source>
        <strain evidence="1 4">YBY</strain>
    </source>
</reference>
<keyword evidence="5" id="KW-1185">Reference proteome</keyword>
<dbReference type="KEGG" id="afa:UZ73_11095"/>
<organism evidence="1 4">
    <name type="scientific">Alcaligenes faecalis</name>
    <dbReference type="NCBI Taxonomy" id="511"/>
    <lineage>
        <taxon>Bacteria</taxon>
        <taxon>Pseudomonadati</taxon>
        <taxon>Pseudomonadota</taxon>
        <taxon>Betaproteobacteria</taxon>
        <taxon>Burkholderiales</taxon>
        <taxon>Alcaligenaceae</taxon>
        <taxon>Alcaligenes</taxon>
    </lineage>
</organism>
<accession>A0A0M7GVJ7</accession>
<reference evidence="3 5" key="4">
    <citation type="submission" date="2022-05" db="EMBL/GenBank/DDBJ databases">
        <title>Complete sequence of strain NY11312.</title>
        <authorList>
            <person name="Zhou D."/>
        </authorList>
    </citation>
    <scope>NUCLEOTIDE SEQUENCE [LARGE SCALE GENOMIC DNA]</scope>
    <source>
        <strain evidence="3 5">NY11312</strain>
    </source>
</reference>
<evidence type="ECO:0000313" key="2">
    <source>
        <dbReference type="EMBL" id="UPL21552.1"/>
    </source>
</evidence>
<gene>
    <name evidence="1" type="ORF">DF183_17425</name>
    <name evidence="3" type="ORF">M2J83_20670</name>
    <name evidence="2" type="ORF">MXF72_00285</name>
</gene>
<protein>
    <submittedName>
        <fullName evidence="1">DUF4442 domain-containing protein</fullName>
    </submittedName>
</protein>
<dbReference type="SUPFAM" id="SSF54637">
    <property type="entry name" value="Thioesterase/thiol ester dehydrase-isomerase"/>
    <property type="match status" value="1"/>
</dbReference>
<dbReference type="EMBL" id="CP095873">
    <property type="protein sequence ID" value="UPL21552.1"/>
    <property type="molecule type" value="Genomic_DNA"/>
</dbReference>
<dbReference type="GeneID" id="96777203"/>
<dbReference type="Proteomes" id="UP000245216">
    <property type="component" value="Unassembled WGS sequence"/>
</dbReference>